<gene>
    <name evidence="3" type="ORF">LY90DRAFT_499856</name>
</gene>
<evidence type="ECO:0000313" key="3">
    <source>
        <dbReference type="EMBL" id="ORY82174.1"/>
    </source>
</evidence>
<feature type="transmembrane region" description="Helical" evidence="2">
    <location>
        <begin position="482"/>
        <end position="504"/>
    </location>
</feature>
<reference evidence="3 4" key="1">
    <citation type="submission" date="2016-08" db="EMBL/GenBank/DDBJ databases">
        <title>A Parts List for Fungal Cellulosomes Revealed by Comparative Genomics.</title>
        <authorList>
            <consortium name="DOE Joint Genome Institute"/>
            <person name="Haitjema C.H."/>
            <person name="Gilmore S.P."/>
            <person name="Henske J.K."/>
            <person name="Solomon K.V."/>
            <person name="De Groot R."/>
            <person name="Kuo A."/>
            <person name="Mondo S.J."/>
            <person name="Salamov A.A."/>
            <person name="Labutti K."/>
            <person name="Zhao Z."/>
            <person name="Chiniquy J."/>
            <person name="Barry K."/>
            <person name="Brewer H.M."/>
            <person name="Purvine S.O."/>
            <person name="Wright A.T."/>
            <person name="Boxma B."/>
            <person name="Van Alen T."/>
            <person name="Hackstein J.H."/>
            <person name="Baker S.E."/>
            <person name="Grigoriev I.V."/>
            <person name="O'Malley M.A."/>
        </authorList>
    </citation>
    <scope>NUCLEOTIDE SEQUENCE [LARGE SCALE GENOMIC DNA]</scope>
    <source>
        <strain evidence="3 4">G1</strain>
    </source>
</reference>
<keyword evidence="2" id="KW-0812">Transmembrane</keyword>
<keyword evidence="2" id="KW-1133">Transmembrane helix</keyword>
<evidence type="ECO:0000313" key="4">
    <source>
        <dbReference type="Proteomes" id="UP000193920"/>
    </source>
</evidence>
<dbReference type="EMBL" id="MCOG01000009">
    <property type="protein sequence ID" value="ORY82174.1"/>
    <property type="molecule type" value="Genomic_DNA"/>
</dbReference>
<comment type="caution">
    <text evidence="3">The sequence shown here is derived from an EMBL/GenBank/DDBJ whole genome shotgun (WGS) entry which is preliminary data.</text>
</comment>
<accession>A0A1Y2FFJ0</accession>
<dbReference type="Proteomes" id="UP000193920">
    <property type="component" value="Unassembled WGS sequence"/>
</dbReference>
<evidence type="ECO:0000256" key="1">
    <source>
        <dbReference type="SAM" id="MobiDB-lite"/>
    </source>
</evidence>
<evidence type="ECO:0000256" key="2">
    <source>
        <dbReference type="SAM" id="Phobius"/>
    </source>
</evidence>
<dbReference type="AlphaFoldDB" id="A0A1Y2FFJ0"/>
<feature type="region of interest" description="Disordered" evidence="1">
    <location>
        <begin position="23"/>
        <end position="51"/>
    </location>
</feature>
<proteinExistence type="predicted"/>
<sequence length="553" mass="62320">MQQTTHSINSSKNLLLVSNTKENNTETSNDTYTHLTSPENKSIRRPFDDTQNNSFNYNTSLNYNTNNLSNNSNNLSFNNSLIINSLNNTTANNNLLINNSFISNNNNNINNNSVLMSNTSNLNNSFSLNNNSTRNLLGNNNINTMNTSMNQLHQASINLNTSFNNSFNNNNAQAFQTTSSPNILKPIATAAAPISNINNNIYNNFNNSFNINTSSHNMKILNTMNTMDIPVTTSLNGSMNRGTSSPPVPPLAIGKDDSDFEEEKEKQIVVIVDPSTYNLPVNEVPVTVPDPRVIPNSVEDWIKYHAAIDPERNFLPPDEPPSKIPVLESTVPLDEVITPQRSVSCRIRLLQQQRRKKAQELAEQEKLLQQNNSKSLNNVMNNDAIVYSSPSIKVPAAVRSTKKIKSDNNNIRSGNNRYPSQKPTPRFQLCTYKKCEWIATNKCEKCSKLCCLDHSQRFYFFFPSLFTPKYYCPDCMRSVSNFWRYAYLVAGTIFVAVLIAGIIYNYKGKGMNNVIFPLFSIIMVSLVLLSYSLSYLSNQHTEKTKESERLLLD</sequence>
<keyword evidence="2" id="KW-0472">Membrane</keyword>
<name>A0A1Y2FFJ0_9FUNG</name>
<keyword evidence="4" id="KW-1185">Reference proteome</keyword>
<protein>
    <submittedName>
        <fullName evidence="3">Uncharacterized protein</fullName>
    </submittedName>
</protein>
<organism evidence="3 4">
    <name type="scientific">Neocallimastix californiae</name>
    <dbReference type="NCBI Taxonomy" id="1754190"/>
    <lineage>
        <taxon>Eukaryota</taxon>
        <taxon>Fungi</taxon>
        <taxon>Fungi incertae sedis</taxon>
        <taxon>Chytridiomycota</taxon>
        <taxon>Chytridiomycota incertae sedis</taxon>
        <taxon>Neocallimastigomycetes</taxon>
        <taxon>Neocallimastigales</taxon>
        <taxon>Neocallimastigaceae</taxon>
        <taxon>Neocallimastix</taxon>
    </lineage>
</organism>
<feature type="transmembrane region" description="Helical" evidence="2">
    <location>
        <begin position="516"/>
        <end position="536"/>
    </location>
</feature>